<keyword evidence="2 7" id="KW-0813">Transport</keyword>
<evidence type="ECO:0000259" key="8">
    <source>
        <dbReference type="PROSITE" id="PS50928"/>
    </source>
</evidence>
<feature type="transmembrane region" description="Helical" evidence="7">
    <location>
        <begin position="231"/>
        <end position="252"/>
    </location>
</feature>
<evidence type="ECO:0000256" key="5">
    <source>
        <dbReference type="ARBA" id="ARBA00022989"/>
    </source>
</evidence>
<feature type="transmembrane region" description="Helical" evidence="7">
    <location>
        <begin position="291"/>
        <end position="312"/>
    </location>
</feature>
<dbReference type="PANTHER" id="PTHR43227">
    <property type="entry name" value="BLL4140 PROTEIN"/>
    <property type="match status" value="1"/>
</dbReference>
<reference evidence="9" key="1">
    <citation type="submission" date="2020-10" db="EMBL/GenBank/DDBJ databases">
        <title>ChiBAC.</title>
        <authorList>
            <person name="Zenner C."/>
            <person name="Hitch T.C.A."/>
            <person name="Clavel T."/>
        </authorList>
    </citation>
    <scope>NUCLEOTIDE SEQUENCE</scope>
    <source>
        <strain evidence="9">DSM 107454</strain>
    </source>
</reference>
<comment type="subcellular location">
    <subcellularLocation>
        <location evidence="1 7">Cell membrane</location>
        <topology evidence="1 7">Multi-pass membrane protein</topology>
    </subcellularLocation>
</comment>
<evidence type="ECO:0000256" key="4">
    <source>
        <dbReference type="ARBA" id="ARBA00022692"/>
    </source>
</evidence>
<dbReference type="Gene3D" id="1.10.3720.10">
    <property type="entry name" value="MetI-like"/>
    <property type="match status" value="1"/>
</dbReference>
<dbReference type="EMBL" id="JADCKB010000038">
    <property type="protein sequence ID" value="MBE5041171.1"/>
    <property type="molecule type" value="Genomic_DNA"/>
</dbReference>
<evidence type="ECO:0000256" key="6">
    <source>
        <dbReference type="ARBA" id="ARBA00023136"/>
    </source>
</evidence>
<evidence type="ECO:0000256" key="1">
    <source>
        <dbReference type="ARBA" id="ARBA00004651"/>
    </source>
</evidence>
<dbReference type="InterPro" id="IPR035906">
    <property type="entry name" value="MetI-like_sf"/>
</dbReference>
<dbReference type="CDD" id="cd06261">
    <property type="entry name" value="TM_PBP2"/>
    <property type="match status" value="1"/>
</dbReference>
<dbReference type="InterPro" id="IPR000515">
    <property type="entry name" value="MetI-like"/>
</dbReference>
<keyword evidence="10" id="KW-1185">Reference proteome</keyword>
<proteinExistence type="inferred from homology"/>
<keyword evidence="4 7" id="KW-0812">Transmembrane</keyword>
<evidence type="ECO:0000256" key="3">
    <source>
        <dbReference type="ARBA" id="ARBA00022475"/>
    </source>
</evidence>
<dbReference type="GO" id="GO:0005886">
    <property type="term" value="C:plasma membrane"/>
    <property type="evidence" value="ECO:0007669"/>
    <property type="project" value="UniProtKB-SubCell"/>
</dbReference>
<feature type="transmembrane region" description="Helical" evidence="7">
    <location>
        <begin position="34"/>
        <end position="54"/>
    </location>
</feature>
<feature type="transmembrane region" description="Helical" evidence="7">
    <location>
        <begin position="98"/>
        <end position="122"/>
    </location>
</feature>
<dbReference type="Proteomes" id="UP000806542">
    <property type="component" value="Unassembled WGS sequence"/>
</dbReference>
<dbReference type="Pfam" id="PF00528">
    <property type="entry name" value="BPD_transp_1"/>
    <property type="match status" value="1"/>
</dbReference>
<protein>
    <submittedName>
        <fullName evidence="9">Sugar ABC transporter permease</fullName>
    </submittedName>
</protein>
<evidence type="ECO:0000313" key="10">
    <source>
        <dbReference type="Proteomes" id="UP000806542"/>
    </source>
</evidence>
<sequence length="322" mass="36668">MKIAVANKKGAGNKKSGVGIYFRELKRDLFRDKLLYLMFIPTALFFIFFVYRPIWGLQIAFRDYKVFSGLEGSEWIGFKNFIDFFSGPYFWRLIKNTFLISLYGLVFGFPVPIILALMFNEVRNKALKKFTQSSMYIPYFISAVIVAGLVTNFLSPSTGVINNMIAFFGGERQYFLSKPECFRAVYTLMNIWKTAGFNSIIYMAALTAIDAELYEAAVLDGANRWKQTWHVTLPCILPTIVMMLITNIGNMLNVGYETIILLYQPATYETADVINTYVYRTGLLDAQYSQAAAIGLFNGTIGLILVCGANYLSRRLTEYSLW</sequence>
<feature type="transmembrane region" description="Helical" evidence="7">
    <location>
        <begin position="134"/>
        <end position="154"/>
    </location>
</feature>
<evidence type="ECO:0000313" key="9">
    <source>
        <dbReference type="EMBL" id="MBE5041171.1"/>
    </source>
</evidence>
<feature type="domain" description="ABC transmembrane type-1" evidence="8">
    <location>
        <begin position="94"/>
        <end position="309"/>
    </location>
</feature>
<dbReference type="RefSeq" id="WP_226393705.1">
    <property type="nucleotide sequence ID" value="NZ_JADCKB010000038.1"/>
</dbReference>
<dbReference type="PROSITE" id="PS50928">
    <property type="entry name" value="ABC_TM1"/>
    <property type="match status" value="1"/>
</dbReference>
<dbReference type="SUPFAM" id="SSF161098">
    <property type="entry name" value="MetI-like"/>
    <property type="match status" value="1"/>
</dbReference>
<dbReference type="InterPro" id="IPR050809">
    <property type="entry name" value="UgpAE/MalFG_permease"/>
</dbReference>
<dbReference type="GO" id="GO:0055085">
    <property type="term" value="P:transmembrane transport"/>
    <property type="evidence" value="ECO:0007669"/>
    <property type="project" value="InterPro"/>
</dbReference>
<keyword evidence="6 7" id="KW-0472">Membrane</keyword>
<dbReference type="PANTHER" id="PTHR43227:SF11">
    <property type="entry name" value="BLL4140 PROTEIN"/>
    <property type="match status" value="1"/>
</dbReference>
<dbReference type="AlphaFoldDB" id="A0A9D5R980"/>
<organism evidence="9 10">
    <name type="scientific">Ructibacterium gallinarum</name>
    <dbReference type="NCBI Taxonomy" id="2779355"/>
    <lineage>
        <taxon>Bacteria</taxon>
        <taxon>Bacillati</taxon>
        <taxon>Bacillota</taxon>
        <taxon>Clostridia</taxon>
        <taxon>Eubacteriales</taxon>
        <taxon>Oscillospiraceae</taxon>
        <taxon>Ructibacterium</taxon>
    </lineage>
</organism>
<keyword evidence="3" id="KW-1003">Cell membrane</keyword>
<name>A0A9D5R980_9FIRM</name>
<gene>
    <name evidence="9" type="ORF">INF28_11985</name>
</gene>
<keyword evidence="5 7" id="KW-1133">Transmembrane helix</keyword>
<accession>A0A9D5R980</accession>
<evidence type="ECO:0000256" key="7">
    <source>
        <dbReference type="RuleBase" id="RU363032"/>
    </source>
</evidence>
<evidence type="ECO:0000256" key="2">
    <source>
        <dbReference type="ARBA" id="ARBA00022448"/>
    </source>
</evidence>
<comment type="caution">
    <text evidence="9">The sequence shown here is derived from an EMBL/GenBank/DDBJ whole genome shotgun (WGS) entry which is preliminary data.</text>
</comment>
<comment type="similarity">
    <text evidence="7">Belongs to the binding-protein-dependent transport system permease family.</text>
</comment>